<feature type="transmembrane region" description="Helical" evidence="7">
    <location>
        <begin position="409"/>
        <end position="434"/>
    </location>
</feature>
<name>A0AAE4Z9L3_9BACT</name>
<comment type="caution">
    <text evidence="10">The sequence shown here is derived from an EMBL/GenBank/DDBJ whole genome shotgun (WGS) entry which is preliminary data.</text>
</comment>
<evidence type="ECO:0000259" key="9">
    <source>
        <dbReference type="Pfam" id="PF12704"/>
    </source>
</evidence>
<keyword evidence="5 7" id="KW-0472">Membrane</keyword>
<feature type="transmembrane region" description="Helical" evidence="7">
    <location>
        <begin position="352"/>
        <end position="373"/>
    </location>
</feature>
<evidence type="ECO:0000259" key="8">
    <source>
        <dbReference type="Pfam" id="PF02687"/>
    </source>
</evidence>
<proteinExistence type="inferred from homology"/>
<gene>
    <name evidence="10" type="ORF">GWO12_10820</name>
</gene>
<comment type="subcellular location">
    <subcellularLocation>
        <location evidence="1">Cell membrane</location>
        <topology evidence="1">Multi-pass membrane protein</topology>
    </subcellularLocation>
</comment>
<dbReference type="Pfam" id="PF12704">
    <property type="entry name" value="MacB_PCD"/>
    <property type="match status" value="2"/>
</dbReference>
<feature type="transmembrane region" description="Helical" evidence="7">
    <location>
        <begin position="768"/>
        <end position="794"/>
    </location>
</feature>
<dbReference type="GO" id="GO:0005886">
    <property type="term" value="C:plasma membrane"/>
    <property type="evidence" value="ECO:0007669"/>
    <property type="project" value="UniProtKB-SubCell"/>
</dbReference>
<evidence type="ECO:0000256" key="3">
    <source>
        <dbReference type="ARBA" id="ARBA00022692"/>
    </source>
</evidence>
<dbReference type="Proteomes" id="UP000702544">
    <property type="component" value="Unassembled WGS sequence"/>
</dbReference>
<dbReference type="Pfam" id="PF02687">
    <property type="entry name" value="FtsX"/>
    <property type="match status" value="1"/>
</dbReference>
<evidence type="ECO:0000313" key="11">
    <source>
        <dbReference type="Proteomes" id="UP000702544"/>
    </source>
</evidence>
<feature type="transmembrane region" description="Helical" evidence="7">
    <location>
        <begin position="446"/>
        <end position="469"/>
    </location>
</feature>
<dbReference type="InterPro" id="IPR003838">
    <property type="entry name" value="ABC3_permease_C"/>
</dbReference>
<evidence type="ECO:0000256" key="4">
    <source>
        <dbReference type="ARBA" id="ARBA00022989"/>
    </source>
</evidence>
<accession>A0AAE4Z9L3</accession>
<evidence type="ECO:0000256" key="6">
    <source>
        <dbReference type="ARBA" id="ARBA00038076"/>
    </source>
</evidence>
<evidence type="ECO:0000313" key="10">
    <source>
        <dbReference type="EMBL" id="NIR75583.1"/>
    </source>
</evidence>
<dbReference type="InterPro" id="IPR047928">
    <property type="entry name" value="Perm_prefix_1"/>
</dbReference>
<feature type="transmembrane region" description="Helical" evidence="7">
    <location>
        <begin position="501"/>
        <end position="519"/>
    </location>
</feature>
<dbReference type="InterPro" id="IPR025857">
    <property type="entry name" value="MacB_PCD"/>
</dbReference>
<keyword evidence="2" id="KW-1003">Cell membrane</keyword>
<dbReference type="PANTHER" id="PTHR30572">
    <property type="entry name" value="MEMBRANE COMPONENT OF TRANSPORTER-RELATED"/>
    <property type="match status" value="1"/>
</dbReference>
<comment type="similarity">
    <text evidence="6">Belongs to the ABC-4 integral membrane protein family.</text>
</comment>
<dbReference type="GO" id="GO:0022857">
    <property type="term" value="F:transmembrane transporter activity"/>
    <property type="evidence" value="ECO:0007669"/>
    <property type="project" value="TreeGrafter"/>
</dbReference>
<sequence>MRHLRAMLARIAGIFAGRLAEDDLREELEAHLEMETAENIRRGMDPDEARRQALLAAGGLTQAAEAVREQRGLPWVENLAADIRYATRGLRRSPVFTAVVVITLALGIGANTAIFSVVHAVLLKPLPHRDGDRLVYLRHSVDGPGGENILFSVPEVDDYREGAPSLGRIAEYSPWFHTLQGDDDAVQIDVGLVTGNFFEVLGLSPALGRLTQSSDDGAGVPPVMVLTHEFWLKRFGGDSSIVGQQVRLDGQSVSVVGVVEPAPFYPDRVDGFLNMVISPHHLSALMVQGRTHRMTEMIARLAPGASLEQARAEVAAVHARVRREFRDAYDPGSHYRVAVIPFKQALGEDARLTLWMLMAAAAFVMIISTANVANLTLMRGVHREQELVVRAAIGAGVGRLRRLLLVENLVLAIAGAALGLFIAIGGLELLVSLAERYSPRASEIRLDLVVLGFTLALSVCVALFLSFVASLPKERSFAAAIGAGGRRVSASASKQRLQRGLVVAQITVCVVLLAGAGLLTRTMIRLSQVDTGLRTEEVLTMTVPLVDPAQFDAEADAAAKEQYDRMRREVRALPGVVEVGIGSTMPLRASWIRLDVKAEGESLAVGEAIPRADFRTASPEYFRAAGIPLLEGREFTSSDRAGSRRVVIINETFADKFFPDEDPLGKRIAWTGDVLRFTPFSGDWRTIVGVVGDTQDGGLDAEPRSVVFMPFAQEPAVLGGLVIRAEGNASDLAAAATRIVRNIVPTTPIENVLTVTQIKDQSVTPRRLNAALVSSFGILAAIIAAVGIAGILAFSV</sequence>
<evidence type="ECO:0000256" key="5">
    <source>
        <dbReference type="ARBA" id="ARBA00023136"/>
    </source>
</evidence>
<evidence type="ECO:0000256" key="2">
    <source>
        <dbReference type="ARBA" id="ARBA00022475"/>
    </source>
</evidence>
<evidence type="ECO:0000256" key="7">
    <source>
        <dbReference type="SAM" id="Phobius"/>
    </source>
</evidence>
<dbReference type="InterPro" id="IPR017800">
    <property type="entry name" value="ADOP"/>
</dbReference>
<dbReference type="PANTHER" id="PTHR30572:SF4">
    <property type="entry name" value="ABC TRANSPORTER PERMEASE YTRF"/>
    <property type="match status" value="1"/>
</dbReference>
<dbReference type="NCBIfam" id="TIGR03434">
    <property type="entry name" value="ADOP"/>
    <property type="match status" value="1"/>
</dbReference>
<dbReference type="NCBIfam" id="NF038403">
    <property type="entry name" value="perm_prefix_1"/>
    <property type="match status" value="1"/>
</dbReference>
<dbReference type="AlphaFoldDB" id="A0AAE4Z9L3"/>
<feature type="non-terminal residue" evidence="10">
    <location>
        <position position="796"/>
    </location>
</feature>
<evidence type="ECO:0000256" key="1">
    <source>
        <dbReference type="ARBA" id="ARBA00004651"/>
    </source>
</evidence>
<keyword evidence="3 7" id="KW-0812">Transmembrane</keyword>
<feature type="transmembrane region" description="Helical" evidence="7">
    <location>
        <begin position="95"/>
        <end position="123"/>
    </location>
</feature>
<feature type="domain" description="MacB-like periplasmic core" evidence="9">
    <location>
        <begin position="572"/>
        <end position="734"/>
    </location>
</feature>
<feature type="domain" description="ABC3 transporter permease C-terminal" evidence="8">
    <location>
        <begin position="359"/>
        <end position="470"/>
    </location>
</feature>
<keyword evidence="4 7" id="KW-1133">Transmembrane helix</keyword>
<dbReference type="InterPro" id="IPR050250">
    <property type="entry name" value="Macrolide_Exporter_MacB"/>
</dbReference>
<reference evidence="10 11" key="1">
    <citation type="submission" date="2020-01" db="EMBL/GenBank/DDBJ databases">
        <title>Genomes assembled from Gulf of Kutch pelagic sediment metagenomes.</title>
        <authorList>
            <person name="Chandrashekar M."/>
            <person name="Mahajan M.S."/>
            <person name="Dave K.J."/>
            <person name="Vatsa P."/>
            <person name="Nathani N.M."/>
        </authorList>
    </citation>
    <scope>NUCLEOTIDE SEQUENCE [LARGE SCALE GENOMIC DNA]</scope>
    <source>
        <strain evidence="10">KS3-K002</strain>
    </source>
</reference>
<feature type="domain" description="MacB-like periplasmic core" evidence="9">
    <location>
        <begin position="97"/>
        <end position="316"/>
    </location>
</feature>
<organism evidence="10 11">
    <name type="scientific">Candidatus Kutchimonas denitrificans</name>
    <dbReference type="NCBI Taxonomy" id="3056748"/>
    <lineage>
        <taxon>Bacteria</taxon>
        <taxon>Pseudomonadati</taxon>
        <taxon>Gemmatimonadota</taxon>
        <taxon>Gemmatimonadia</taxon>
        <taxon>Candidatus Palauibacterales</taxon>
        <taxon>Candidatus Palauibacteraceae</taxon>
        <taxon>Candidatus Kutchimonas</taxon>
    </lineage>
</organism>
<protein>
    <submittedName>
        <fullName evidence="10">ABC transporter permease</fullName>
    </submittedName>
</protein>
<dbReference type="EMBL" id="JAACAK010000083">
    <property type="protein sequence ID" value="NIR75583.1"/>
    <property type="molecule type" value="Genomic_DNA"/>
</dbReference>